<dbReference type="Proteomes" id="UP000639516">
    <property type="component" value="Unassembled WGS sequence"/>
</dbReference>
<keyword evidence="2" id="KW-1185">Reference proteome</keyword>
<gene>
    <name evidence="1" type="ORF">HA482_01055</name>
</gene>
<reference evidence="1 2" key="1">
    <citation type="journal article" date="2020" name="Arch. Microbiol.">
        <title>Bradyrhizobium campsiandrae sp. nov., a nitrogen-fixing bacterial strain isolated from a native leguminous tree from the Amazon adapted to flooded conditions.</title>
        <authorList>
            <person name="Cabral Michel D."/>
            <person name="Martins da Costa E."/>
            <person name="Azarias Guimaraes A."/>
            <person name="Soares de Carvalho T."/>
            <person name="Santos de Castro Caputo P."/>
            <person name="Willems A."/>
            <person name="de Souza Moreira F.M."/>
        </authorList>
    </citation>
    <scope>NUCLEOTIDE SEQUENCE [LARGE SCALE GENOMIC DNA]</scope>
    <source>
        <strain evidence="2">INPA 384B</strain>
    </source>
</reference>
<evidence type="ECO:0000313" key="1">
    <source>
        <dbReference type="EMBL" id="MBC9976799.1"/>
    </source>
</evidence>
<comment type="caution">
    <text evidence="1">The sequence shown here is derived from an EMBL/GenBank/DDBJ whole genome shotgun (WGS) entry which is preliminary data.</text>
</comment>
<dbReference type="RefSeq" id="WP_188108327.1">
    <property type="nucleotide sequence ID" value="NZ_JAANIH010000125.1"/>
</dbReference>
<evidence type="ECO:0008006" key="3">
    <source>
        <dbReference type="Google" id="ProtNLM"/>
    </source>
</evidence>
<accession>A0ABR7U035</accession>
<protein>
    <recommendedName>
        <fullName evidence="3">Restriction endonuclease type IV Mrr domain-containing protein</fullName>
    </recommendedName>
</protein>
<organism evidence="1 2">
    <name type="scientific">Bradyrhizobium campsiandrae</name>
    <dbReference type="NCBI Taxonomy" id="1729892"/>
    <lineage>
        <taxon>Bacteria</taxon>
        <taxon>Pseudomonadati</taxon>
        <taxon>Pseudomonadota</taxon>
        <taxon>Alphaproteobacteria</taxon>
        <taxon>Hyphomicrobiales</taxon>
        <taxon>Nitrobacteraceae</taxon>
        <taxon>Bradyrhizobium</taxon>
    </lineage>
</organism>
<name>A0ABR7U035_9BRAD</name>
<evidence type="ECO:0000313" key="2">
    <source>
        <dbReference type="Proteomes" id="UP000639516"/>
    </source>
</evidence>
<proteinExistence type="predicted"/>
<dbReference type="EMBL" id="JAATTO010000001">
    <property type="protein sequence ID" value="MBC9976799.1"/>
    <property type="molecule type" value="Genomic_DNA"/>
</dbReference>
<sequence length="337" mass="38318">MTNVHYFPRYSQRENFETNNTLLLFHRLYDYNRFRFEKLLAVLLRNAATEAGNAFTLGLQIKQQVGTGTSVVDGYLHQDSFRIAIETKRSADGFTADQIGRHVTGFSQTSGGFLFLLSPEQAQIAGSHWESVRAAAIQRGVVLIPITFEDLIAASQGCLNDYDEEMRALVTDYEDFCSEEGLLPVDKWTLFTPPCGRSYEINVADRLYFCPASWSRRKARYLGVYYDKAVRHIGRITKLVECEIQNGAVIGATKELTSDERQRILHASGAAMEQQGWDLTTGTQFFLCDEMHDTMFRKSTPGGIMGHRYFDLRSYLLEGVPDRIADLAERLRTSNWE</sequence>